<keyword evidence="3" id="KW-1185">Reference proteome</keyword>
<proteinExistence type="predicted"/>
<dbReference type="AlphaFoldDB" id="A0AAD9EDY5"/>
<sequence>MSSAFNSSALGNSPSLNVQYHPKNSATDPNTREE</sequence>
<dbReference type="EMBL" id="JAQOWY010000322">
    <property type="protein sequence ID" value="KAK1844172.1"/>
    <property type="molecule type" value="Genomic_DNA"/>
</dbReference>
<feature type="region of interest" description="Disordered" evidence="1">
    <location>
        <begin position="1"/>
        <end position="34"/>
    </location>
</feature>
<reference evidence="2" key="1">
    <citation type="submission" date="2023-01" db="EMBL/GenBank/DDBJ databases">
        <title>Colletotrichum chrysophilum M932 genome sequence.</title>
        <authorList>
            <person name="Baroncelli R."/>
        </authorList>
    </citation>
    <scope>NUCLEOTIDE SEQUENCE</scope>
    <source>
        <strain evidence="2">M932</strain>
    </source>
</reference>
<organism evidence="2 3">
    <name type="scientific">Colletotrichum chrysophilum</name>
    <dbReference type="NCBI Taxonomy" id="1836956"/>
    <lineage>
        <taxon>Eukaryota</taxon>
        <taxon>Fungi</taxon>
        <taxon>Dikarya</taxon>
        <taxon>Ascomycota</taxon>
        <taxon>Pezizomycotina</taxon>
        <taxon>Sordariomycetes</taxon>
        <taxon>Hypocreomycetidae</taxon>
        <taxon>Glomerellales</taxon>
        <taxon>Glomerellaceae</taxon>
        <taxon>Colletotrichum</taxon>
        <taxon>Colletotrichum gloeosporioides species complex</taxon>
    </lineage>
</organism>
<evidence type="ECO:0000313" key="3">
    <source>
        <dbReference type="Proteomes" id="UP001243330"/>
    </source>
</evidence>
<dbReference type="Proteomes" id="UP001243330">
    <property type="component" value="Unassembled WGS sequence"/>
</dbReference>
<accession>A0AAD9EDY5</accession>
<evidence type="ECO:0000256" key="1">
    <source>
        <dbReference type="SAM" id="MobiDB-lite"/>
    </source>
</evidence>
<comment type="caution">
    <text evidence="2">The sequence shown here is derived from an EMBL/GenBank/DDBJ whole genome shotgun (WGS) entry which is preliminary data.</text>
</comment>
<evidence type="ECO:0000313" key="2">
    <source>
        <dbReference type="EMBL" id="KAK1844172.1"/>
    </source>
</evidence>
<name>A0AAD9EDY5_9PEZI</name>
<protein>
    <submittedName>
        <fullName evidence="2">Uncharacterized protein</fullName>
    </submittedName>
</protein>
<gene>
    <name evidence="2" type="ORF">CCHR01_13173</name>
</gene>